<organism evidence="2 3">
    <name type="scientific">Bodo saltans</name>
    <name type="common">Flagellated protozoan</name>
    <dbReference type="NCBI Taxonomy" id="75058"/>
    <lineage>
        <taxon>Eukaryota</taxon>
        <taxon>Discoba</taxon>
        <taxon>Euglenozoa</taxon>
        <taxon>Kinetoplastea</taxon>
        <taxon>Metakinetoplastina</taxon>
        <taxon>Eubodonida</taxon>
        <taxon>Bodonidae</taxon>
        <taxon>Bodo</taxon>
    </lineage>
</organism>
<dbReference type="EMBL" id="CYKH01000493">
    <property type="protein sequence ID" value="CUG01687.1"/>
    <property type="molecule type" value="Genomic_DNA"/>
</dbReference>
<evidence type="ECO:0000313" key="3">
    <source>
        <dbReference type="Proteomes" id="UP000051952"/>
    </source>
</evidence>
<proteinExistence type="predicted"/>
<dbReference type="AlphaFoldDB" id="A0A0S4IVE0"/>
<dbReference type="VEuPathDB" id="TriTrypDB:BSAL_04565"/>
<gene>
    <name evidence="2" type="ORF">BSAL_04565</name>
</gene>
<feature type="region of interest" description="Disordered" evidence="1">
    <location>
        <begin position="1"/>
        <end position="25"/>
    </location>
</feature>
<evidence type="ECO:0000313" key="2">
    <source>
        <dbReference type="EMBL" id="CUG01687.1"/>
    </source>
</evidence>
<evidence type="ECO:0000256" key="1">
    <source>
        <dbReference type="SAM" id="MobiDB-lite"/>
    </source>
</evidence>
<protein>
    <submittedName>
        <fullName evidence="2">Uncharacterized protein</fullName>
    </submittedName>
</protein>
<reference evidence="3" key="1">
    <citation type="submission" date="2015-09" db="EMBL/GenBank/DDBJ databases">
        <authorList>
            <consortium name="Pathogen Informatics"/>
        </authorList>
    </citation>
    <scope>NUCLEOTIDE SEQUENCE [LARGE SCALE GENOMIC DNA]</scope>
    <source>
        <strain evidence="3">Lake Konstanz</strain>
    </source>
</reference>
<dbReference type="Proteomes" id="UP000051952">
    <property type="component" value="Unassembled WGS sequence"/>
</dbReference>
<feature type="compositionally biased region" description="Basic and acidic residues" evidence="1">
    <location>
        <begin position="16"/>
        <end position="25"/>
    </location>
</feature>
<sequence>MLQSGGYQLSLDDDTPLPHEARMGEENPGDLFGLVAAPVDVYVHGTPSLKAIDATFEERSVRVAVHNGQTTAKELLVAFATNKVASVELSTDDEGTHRVAPVDVYVHGTPSLKAIDATFEERSVRVAVHNGQTTAKELLVAFATNKVASVELSTDDEGTHRVEGSQLLKPLQWIEDGADFFVVRANVHADAVKVVRSTPTLGATCYVCNGVLRRLSHCDLLNSCNRRVSACSVTVAFR</sequence>
<keyword evidence="3" id="KW-1185">Reference proteome</keyword>
<accession>A0A0S4IVE0</accession>
<name>A0A0S4IVE0_BODSA</name>